<evidence type="ECO:0000259" key="2">
    <source>
        <dbReference type="Pfam" id="PF01243"/>
    </source>
</evidence>
<dbReference type="InterPro" id="IPR019920">
    <property type="entry name" value="F420-binding_dom_put"/>
</dbReference>
<dbReference type="AlphaFoldDB" id="A0A510HM19"/>
<proteinExistence type="predicted"/>
<organism evidence="3 4">
    <name type="scientific">Rubrobacter xylanophilus</name>
    <dbReference type="NCBI Taxonomy" id="49319"/>
    <lineage>
        <taxon>Bacteria</taxon>
        <taxon>Bacillati</taxon>
        <taxon>Actinomycetota</taxon>
        <taxon>Rubrobacteria</taxon>
        <taxon>Rubrobacterales</taxon>
        <taxon>Rubrobacteraceae</taxon>
        <taxon>Rubrobacter</taxon>
    </lineage>
</organism>
<dbReference type="InterPro" id="IPR012349">
    <property type="entry name" value="Split_barrel_FMN-bd"/>
</dbReference>
<dbReference type="InterPro" id="IPR019966">
    <property type="entry name" value="F420-dep_enz_PPOX_Rv3369"/>
</dbReference>
<accession>A0A510HM19</accession>
<dbReference type="RefSeq" id="WP_143528990.1">
    <property type="nucleotide sequence ID" value="NZ_AP019791.1"/>
</dbReference>
<feature type="domain" description="Pyridoxamine 5'-phosphate oxidase N-terminal" evidence="2">
    <location>
        <begin position="8"/>
        <end position="134"/>
    </location>
</feature>
<dbReference type="GO" id="GO:0016627">
    <property type="term" value="F:oxidoreductase activity, acting on the CH-CH group of donors"/>
    <property type="evidence" value="ECO:0007669"/>
    <property type="project" value="TreeGrafter"/>
</dbReference>
<sequence length="134" mass="15481">MPVVEPGVERRLREEKIVWLTTVRPDGQPQPVPVWFVWGTEGFLIYSRPNARKLRNIRSNPRVGLNLNCDERGGSVVRVEGTAEIVEDAAPASEIPEYVEKYREDMRRIGYEPAGFALDYSVAIRVTPRRWRSW</sequence>
<dbReference type="PANTHER" id="PTHR35176">
    <property type="entry name" value="HEME OXYGENASE HI_0854-RELATED"/>
    <property type="match status" value="1"/>
</dbReference>
<reference evidence="3" key="1">
    <citation type="journal article" date="2019" name="Microbiol. Resour. Announc.">
        <title>Complete Genome Sequence of Rubrobacter xylanophilus Strain AA3-22, Isolated from Arima Onsen in Japan.</title>
        <authorList>
            <person name="Tomariguchi N."/>
            <person name="Miyazaki K."/>
        </authorList>
    </citation>
    <scope>NUCLEOTIDE SEQUENCE [LARGE SCALE GENOMIC DNA]</scope>
    <source>
        <strain evidence="3">AA3-22</strain>
    </source>
</reference>
<dbReference type="EMBL" id="AP019791">
    <property type="protein sequence ID" value="BBL81059.1"/>
    <property type="molecule type" value="Genomic_DNA"/>
</dbReference>
<evidence type="ECO:0000256" key="1">
    <source>
        <dbReference type="ARBA" id="ARBA00023002"/>
    </source>
</evidence>
<dbReference type="Proteomes" id="UP000318065">
    <property type="component" value="Chromosome"/>
</dbReference>
<dbReference type="Pfam" id="PF01243">
    <property type="entry name" value="PNPOx_N"/>
    <property type="match status" value="1"/>
</dbReference>
<dbReference type="NCBIfam" id="TIGR03667">
    <property type="entry name" value="Rv3369"/>
    <property type="match status" value="1"/>
</dbReference>
<keyword evidence="4" id="KW-1185">Reference proteome</keyword>
<name>A0A510HM19_9ACTN</name>
<gene>
    <name evidence="3" type="ORF">RxyAA322_29130</name>
</gene>
<dbReference type="OrthoDB" id="162914at2"/>
<dbReference type="SUPFAM" id="SSF50475">
    <property type="entry name" value="FMN-binding split barrel"/>
    <property type="match status" value="1"/>
</dbReference>
<dbReference type="InterPro" id="IPR011576">
    <property type="entry name" value="Pyridox_Oxase_N"/>
</dbReference>
<dbReference type="PANTHER" id="PTHR35176:SF6">
    <property type="entry name" value="HEME OXYGENASE HI_0854-RELATED"/>
    <property type="match status" value="1"/>
</dbReference>
<dbReference type="Gene3D" id="2.30.110.10">
    <property type="entry name" value="Electron Transport, Fmn-binding Protein, Chain A"/>
    <property type="match status" value="1"/>
</dbReference>
<dbReference type="InterPro" id="IPR052019">
    <property type="entry name" value="F420H2_bilvrd_red/Heme_oxyg"/>
</dbReference>
<dbReference type="GO" id="GO:0070967">
    <property type="term" value="F:coenzyme F420 binding"/>
    <property type="evidence" value="ECO:0007669"/>
    <property type="project" value="TreeGrafter"/>
</dbReference>
<keyword evidence="1" id="KW-0560">Oxidoreductase</keyword>
<dbReference type="GO" id="GO:0005829">
    <property type="term" value="C:cytosol"/>
    <property type="evidence" value="ECO:0007669"/>
    <property type="project" value="TreeGrafter"/>
</dbReference>
<evidence type="ECO:0000313" key="3">
    <source>
        <dbReference type="EMBL" id="BBL81059.1"/>
    </source>
</evidence>
<protein>
    <submittedName>
        <fullName evidence="3">PPOX class F420-dependent oxidoreductase</fullName>
    </submittedName>
</protein>
<dbReference type="NCBIfam" id="TIGR03618">
    <property type="entry name" value="Rv1155_F420"/>
    <property type="match status" value="1"/>
</dbReference>
<evidence type="ECO:0000313" key="4">
    <source>
        <dbReference type="Proteomes" id="UP000318065"/>
    </source>
</evidence>